<sequence>MKSVKHILSALVVGSAVLASVPSYATDCAVTNVNLKKAHHQPITRVKSKAGNVAVMRFMPKKGKP</sequence>
<dbReference type="RefSeq" id="WP_103855199.1">
    <property type="nucleotide sequence ID" value="NZ_PQVI01000066.1"/>
</dbReference>
<evidence type="ECO:0000256" key="1">
    <source>
        <dbReference type="SAM" id="SignalP"/>
    </source>
</evidence>
<dbReference type="EMBL" id="PQVI01000066">
    <property type="protein sequence ID" value="POY42529.1"/>
    <property type="molecule type" value="Genomic_DNA"/>
</dbReference>
<evidence type="ECO:0000313" key="3">
    <source>
        <dbReference type="Proteomes" id="UP000237229"/>
    </source>
</evidence>
<name>A0ABX4ZU04_9PAST</name>
<accession>A0ABX4ZU04</accession>
<proteinExistence type="predicted"/>
<protein>
    <submittedName>
        <fullName evidence="2">Uncharacterized protein</fullName>
    </submittedName>
</protein>
<evidence type="ECO:0000313" key="2">
    <source>
        <dbReference type="EMBL" id="POY42529.1"/>
    </source>
</evidence>
<gene>
    <name evidence="2" type="ORF">C3Z13_04990</name>
</gene>
<keyword evidence="3" id="KW-1185">Reference proteome</keyword>
<reference evidence="2 3" key="1">
    <citation type="submission" date="2018-02" db="EMBL/GenBank/DDBJ databases">
        <title>Classification genera of Pasteurellaceae by whole genome sequence comparison.</title>
        <authorList>
            <person name="Christensen H."/>
        </authorList>
    </citation>
    <scope>NUCLEOTIDE SEQUENCE [LARGE SCALE GENOMIC DNA]</scope>
    <source>
        <strain evidence="2 3">20186H4H1</strain>
    </source>
</reference>
<feature type="signal peptide" evidence="1">
    <location>
        <begin position="1"/>
        <end position="25"/>
    </location>
</feature>
<feature type="chain" id="PRO_5046444058" evidence="1">
    <location>
        <begin position="26"/>
        <end position="65"/>
    </location>
</feature>
<keyword evidence="1" id="KW-0732">Signal</keyword>
<organism evidence="2 3">
    <name type="scientific">Avibacterium endocarditidis</name>
    <dbReference type="NCBI Taxonomy" id="380674"/>
    <lineage>
        <taxon>Bacteria</taxon>
        <taxon>Pseudomonadati</taxon>
        <taxon>Pseudomonadota</taxon>
        <taxon>Gammaproteobacteria</taxon>
        <taxon>Pasteurellales</taxon>
        <taxon>Pasteurellaceae</taxon>
        <taxon>Avibacterium</taxon>
    </lineage>
</organism>
<comment type="caution">
    <text evidence="2">The sequence shown here is derived from an EMBL/GenBank/DDBJ whole genome shotgun (WGS) entry which is preliminary data.</text>
</comment>
<dbReference type="Proteomes" id="UP000237229">
    <property type="component" value="Unassembled WGS sequence"/>
</dbReference>